<reference evidence="3 4" key="1">
    <citation type="submission" date="2020-03" db="EMBL/GenBank/DDBJ databases">
        <title>WGS of the type strain of Planosporangium spp.</title>
        <authorList>
            <person name="Thawai C."/>
        </authorList>
    </citation>
    <scope>NUCLEOTIDE SEQUENCE [LARGE SCALE GENOMIC DNA]</scope>
    <source>
        <strain evidence="3 4">TBRC 5610</strain>
    </source>
</reference>
<dbReference type="Proteomes" id="UP000722989">
    <property type="component" value="Unassembled WGS sequence"/>
</dbReference>
<protein>
    <submittedName>
        <fullName evidence="3">Uncharacterized protein</fullName>
    </submittedName>
</protein>
<dbReference type="Gene3D" id="2.150.10.10">
    <property type="entry name" value="Serralysin-like metalloprotease, C-terminal"/>
    <property type="match status" value="1"/>
</dbReference>
<name>A0ABX0Y0T6_9ACTN</name>
<feature type="compositionally biased region" description="Low complexity" evidence="1">
    <location>
        <begin position="159"/>
        <end position="193"/>
    </location>
</feature>
<feature type="region of interest" description="Disordered" evidence="1">
    <location>
        <begin position="152"/>
        <end position="231"/>
    </location>
</feature>
<organism evidence="3 4">
    <name type="scientific">Planosporangium thailandense</name>
    <dbReference type="NCBI Taxonomy" id="765197"/>
    <lineage>
        <taxon>Bacteria</taxon>
        <taxon>Bacillati</taxon>
        <taxon>Actinomycetota</taxon>
        <taxon>Actinomycetes</taxon>
        <taxon>Micromonosporales</taxon>
        <taxon>Micromonosporaceae</taxon>
        <taxon>Planosporangium</taxon>
    </lineage>
</organism>
<comment type="caution">
    <text evidence="3">The sequence shown here is derived from an EMBL/GenBank/DDBJ whole genome shotgun (WGS) entry which is preliminary data.</text>
</comment>
<gene>
    <name evidence="3" type="ORF">HC031_15375</name>
</gene>
<evidence type="ECO:0000313" key="3">
    <source>
        <dbReference type="EMBL" id="NJC71082.1"/>
    </source>
</evidence>
<evidence type="ECO:0000256" key="1">
    <source>
        <dbReference type="SAM" id="MobiDB-lite"/>
    </source>
</evidence>
<sequence length="231" mass="22404">MSRYTLVVAGACCLVAGSLLPMGVAAAGGYSGGFADSVTLRGNTVTAQAWSSLREPPEICEGRRYPTVITGTKHAETLTGGPENDLIVGLGAATVLRGGAGDDCIVAGPGVERIDGGPGHDVCVVSAATTAVTGCEVTLRLYARHVAGLAPAPQPAPAPVARSVVGSTPVPAPSGGAPSNAPSAVPPAASSTAPVPPPGPAATQSTAPVAQPSDPPAATGALPNEQNGPTP</sequence>
<keyword evidence="2" id="KW-0732">Signal</keyword>
<feature type="signal peptide" evidence="2">
    <location>
        <begin position="1"/>
        <end position="27"/>
    </location>
</feature>
<evidence type="ECO:0000256" key="2">
    <source>
        <dbReference type="SAM" id="SignalP"/>
    </source>
</evidence>
<accession>A0ABX0Y0T6</accession>
<dbReference type="InterPro" id="IPR001343">
    <property type="entry name" value="Hemolysn_Ca-bd"/>
</dbReference>
<dbReference type="InterPro" id="IPR011049">
    <property type="entry name" value="Serralysin-like_metalloprot_C"/>
</dbReference>
<evidence type="ECO:0000313" key="4">
    <source>
        <dbReference type="Proteomes" id="UP000722989"/>
    </source>
</evidence>
<dbReference type="SUPFAM" id="SSF51120">
    <property type="entry name" value="beta-Roll"/>
    <property type="match status" value="1"/>
</dbReference>
<dbReference type="EMBL" id="JAATVY010000009">
    <property type="protein sequence ID" value="NJC71082.1"/>
    <property type="molecule type" value="Genomic_DNA"/>
</dbReference>
<keyword evidence="4" id="KW-1185">Reference proteome</keyword>
<proteinExistence type="predicted"/>
<feature type="chain" id="PRO_5046010824" evidence="2">
    <location>
        <begin position="28"/>
        <end position="231"/>
    </location>
</feature>
<dbReference type="RefSeq" id="WP_167925977.1">
    <property type="nucleotide sequence ID" value="NZ_JAATVY010000009.1"/>
</dbReference>
<dbReference type="Pfam" id="PF00353">
    <property type="entry name" value="HemolysinCabind"/>
    <property type="match status" value="2"/>
</dbReference>